<keyword evidence="7" id="KW-0472">Membrane</keyword>
<dbReference type="GO" id="GO:0016020">
    <property type="term" value="C:membrane"/>
    <property type="evidence" value="ECO:0007669"/>
    <property type="project" value="UniProtKB-SubCell"/>
</dbReference>
<keyword evidence="9" id="KW-1185">Reference proteome</keyword>
<gene>
    <name evidence="10" type="primary">LOC104593985</name>
</gene>
<evidence type="ECO:0000256" key="6">
    <source>
        <dbReference type="ARBA" id="ARBA00022989"/>
    </source>
</evidence>
<keyword evidence="6" id="KW-1133">Transmembrane helix</keyword>
<evidence type="ECO:0000256" key="7">
    <source>
        <dbReference type="ARBA" id="ARBA00023136"/>
    </source>
</evidence>
<sequence>MPKSCRFLELELEKFMNTVEFKMMGVKVCLLEFILFVSFCCFALSVAAQTTDPSEVAALRAIKSELIDPMKHLNDWNQGDPCTSNWTGILCFDPVGTDGYMHIKGLQLLNMNLSGYLAPELGQLSHIQVIDFMWNEITGSIPREIGKLASLRLL</sequence>
<organism evidence="9 10">
    <name type="scientific">Nelumbo nucifera</name>
    <name type="common">Sacred lotus</name>
    <dbReference type="NCBI Taxonomy" id="4432"/>
    <lineage>
        <taxon>Eukaryota</taxon>
        <taxon>Viridiplantae</taxon>
        <taxon>Streptophyta</taxon>
        <taxon>Embryophyta</taxon>
        <taxon>Tracheophyta</taxon>
        <taxon>Spermatophyta</taxon>
        <taxon>Magnoliopsida</taxon>
        <taxon>Proteales</taxon>
        <taxon>Nelumbonaceae</taxon>
        <taxon>Nelumbo</taxon>
    </lineage>
</organism>
<accession>A0A1U7ZL26</accession>
<name>A0A1U7ZL26_NELNU</name>
<dbReference type="InterPro" id="IPR013210">
    <property type="entry name" value="LRR_N_plant-typ"/>
</dbReference>
<dbReference type="SUPFAM" id="SSF52058">
    <property type="entry name" value="L domain-like"/>
    <property type="match status" value="1"/>
</dbReference>
<protein>
    <submittedName>
        <fullName evidence="10">Probable LRR receptor-like serine/threonine-protein kinase At1g06840</fullName>
    </submittedName>
</protein>
<dbReference type="Proteomes" id="UP000189703">
    <property type="component" value="Unplaced"/>
</dbReference>
<dbReference type="Gene3D" id="3.80.10.10">
    <property type="entry name" value="Ribonuclease Inhibitor"/>
    <property type="match status" value="1"/>
</dbReference>
<evidence type="ECO:0000256" key="5">
    <source>
        <dbReference type="ARBA" id="ARBA00022737"/>
    </source>
</evidence>
<dbReference type="InterPro" id="IPR032675">
    <property type="entry name" value="LRR_dom_sf"/>
</dbReference>
<dbReference type="eggNOG" id="ENOG502QVWS">
    <property type="taxonomic scope" value="Eukaryota"/>
</dbReference>
<dbReference type="OrthoDB" id="911736at2759"/>
<dbReference type="GeneID" id="104593985"/>
<feature type="domain" description="Leucine-rich repeat-containing N-terminal plant-type" evidence="8">
    <location>
        <begin position="53"/>
        <end position="91"/>
    </location>
</feature>
<evidence type="ECO:0000256" key="4">
    <source>
        <dbReference type="ARBA" id="ARBA00022729"/>
    </source>
</evidence>
<dbReference type="Pfam" id="PF08263">
    <property type="entry name" value="LRRNT_2"/>
    <property type="match status" value="1"/>
</dbReference>
<evidence type="ECO:0000313" key="9">
    <source>
        <dbReference type="Proteomes" id="UP000189703"/>
    </source>
</evidence>
<evidence type="ECO:0000256" key="3">
    <source>
        <dbReference type="ARBA" id="ARBA00022692"/>
    </source>
</evidence>
<dbReference type="PANTHER" id="PTHR47988">
    <property type="entry name" value="SOMATIC EMBRYOGENESIS RECEPTOR KINASE 1"/>
    <property type="match status" value="1"/>
</dbReference>
<dbReference type="AlphaFoldDB" id="A0A1U7ZL26"/>
<dbReference type="InParanoid" id="A0A1U7ZL26"/>
<dbReference type="KEGG" id="nnu:104593985"/>
<reference evidence="10" key="1">
    <citation type="submission" date="2025-08" db="UniProtKB">
        <authorList>
            <consortium name="RefSeq"/>
        </authorList>
    </citation>
    <scope>IDENTIFICATION</scope>
</reference>
<keyword evidence="5" id="KW-0677">Repeat</keyword>
<keyword evidence="2" id="KW-0433">Leucine-rich repeat</keyword>
<comment type="subcellular location">
    <subcellularLocation>
        <location evidence="1">Membrane</location>
        <topology evidence="1">Single-pass membrane protein</topology>
    </subcellularLocation>
</comment>
<keyword evidence="3" id="KW-0812">Transmembrane</keyword>
<evidence type="ECO:0000256" key="2">
    <source>
        <dbReference type="ARBA" id="ARBA00022614"/>
    </source>
</evidence>
<evidence type="ECO:0000256" key="1">
    <source>
        <dbReference type="ARBA" id="ARBA00004167"/>
    </source>
</evidence>
<dbReference type="RefSeq" id="XP_010252410.1">
    <property type="nucleotide sequence ID" value="XM_010254108.2"/>
</dbReference>
<feature type="non-terminal residue" evidence="10">
    <location>
        <position position="154"/>
    </location>
</feature>
<keyword evidence="4" id="KW-0732">Signal</keyword>
<evidence type="ECO:0000259" key="8">
    <source>
        <dbReference type="Pfam" id="PF08263"/>
    </source>
</evidence>
<proteinExistence type="predicted"/>
<dbReference type="OMA" id="VIMIMFT"/>
<dbReference type="FunFam" id="3.80.10.10:FF:000129">
    <property type="entry name" value="Leucine-rich repeat receptor-like kinase"/>
    <property type="match status" value="1"/>
</dbReference>
<evidence type="ECO:0000313" key="10">
    <source>
        <dbReference type="RefSeq" id="XP_010252410.1"/>
    </source>
</evidence>